<organism evidence="2 3">
    <name type="scientific">Staphylococcus aureus</name>
    <dbReference type="NCBI Taxonomy" id="1280"/>
    <lineage>
        <taxon>Bacteria</taxon>
        <taxon>Bacillati</taxon>
        <taxon>Bacillota</taxon>
        <taxon>Bacilli</taxon>
        <taxon>Bacillales</taxon>
        <taxon>Staphylococcaceae</taxon>
        <taxon>Staphylococcus</taxon>
    </lineage>
</organism>
<keyword evidence="1" id="KW-0732">Signal</keyword>
<gene>
    <name evidence="2" type="primary">sem_2</name>
    <name evidence="2" type="ORF">NCTC6133_02453</name>
</gene>
<dbReference type="SUPFAM" id="SSF50203">
    <property type="entry name" value="Bacterial enterotoxins"/>
    <property type="match status" value="1"/>
</dbReference>
<evidence type="ECO:0000313" key="3">
    <source>
        <dbReference type="Proteomes" id="UP000255091"/>
    </source>
</evidence>
<dbReference type="InterPro" id="IPR008992">
    <property type="entry name" value="Enterotoxin"/>
</dbReference>
<feature type="signal peptide" evidence="1">
    <location>
        <begin position="1"/>
        <end position="20"/>
    </location>
</feature>
<name>A0A380DUW6_STAAU</name>
<dbReference type="AlphaFoldDB" id="A0A380DUW6"/>
<reference evidence="2 3" key="1">
    <citation type="submission" date="2018-06" db="EMBL/GenBank/DDBJ databases">
        <authorList>
            <consortium name="Pathogen Informatics"/>
            <person name="Doyle S."/>
        </authorList>
    </citation>
    <scope>NUCLEOTIDE SEQUENCE [LARGE SCALE GENOMIC DNA]</scope>
    <source>
        <strain evidence="2 3">NCTC6133</strain>
    </source>
</reference>
<protein>
    <submittedName>
        <fullName evidence="2">Enterotoxin SEM</fullName>
    </submittedName>
</protein>
<proteinExistence type="predicted"/>
<dbReference type="EMBL" id="UHAP01000001">
    <property type="protein sequence ID" value="SUK54760.1"/>
    <property type="molecule type" value="Genomic_DNA"/>
</dbReference>
<sequence length="60" mass="7012">MKRILIIVVLLFCYSQNHIATADVGVLNLRNYYGSYPIEDHQNINPDNNRLSHQLVFFYG</sequence>
<accession>A0A380DUW6</accession>
<evidence type="ECO:0000313" key="2">
    <source>
        <dbReference type="EMBL" id="SUK54760.1"/>
    </source>
</evidence>
<dbReference type="Proteomes" id="UP000255091">
    <property type="component" value="Unassembled WGS sequence"/>
</dbReference>
<evidence type="ECO:0000256" key="1">
    <source>
        <dbReference type="SAM" id="SignalP"/>
    </source>
</evidence>
<feature type="chain" id="PRO_5039421376" evidence="1">
    <location>
        <begin position="21"/>
        <end position="60"/>
    </location>
</feature>